<dbReference type="PANTHER" id="PTHR31138">
    <property type="entry name" value="CHROMOSOME 19, WHOLE GENOME SHOTGUN SEQUENCE"/>
    <property type="match status" value="1"/>
</dbReference>
<feature type="compositionally biased region" description="Basic and acidic residues" evidence="1">
    <location>
        <begin position="210"/>
        <end position="221"/>
    </location>
</feature>
<reference evidence="5" key="3">
    <citation type="journal article" date="2010" name="Genome Res.">
        <title>Population genomic sequencing of Coccidioides fungi reveals recent hybridization and transposon control.</title>
        <authorList>
            <person name="Neafsey D.E."/>
            <person name="Barker B.M."/>
            <person name="Sharpton T.J."/>
            <person name="Stajich J.E."/>
            <person name="Park D.J."/>
            <person name="Whiston E."/>
            <person name="Hung C.-Y."/>
            <person name="McMahan C."/>
            <person name="White J."/>
            <person name="Sykes S."/>
            <person name="Heiman D."/>
            <person name="Young S."/>
            <person name="Zeng Q."/>
            <person name="Abouelleil A."/>
            <person name="Aftuck L."/>
            <person name="Bessette D."/>
            <person name="Brown A."/>
            <person name="FitzGerald M."/>
            <person name="Lui A."/>
            <person name="Macdonald J.P."/>
            <person name="Priest M."/>
            <person name="Orbach M.J."/>
            <person name="Galgiani J.N."/>
            <person name="Kirkland T.N."/>
            <person name="Cole G.T."/>
            <person name="Birren B.W."/>
            <person name="Henn M.R."/>
            <person name="Taylor J.W."/>
            <person name="Rounsley S.D."/>
        </authorList>
    </citation>
    <scope>NUCLEOTIDE SEQUENCE [LARGE SCALE GENOMIC DNA]</scope>
    <source>
        <strain evidence="5">RMSCC 3488</strain>
    </source>
</reference>
<protein>
    <submittedName>
        <fullName evidence="4">Uncharacterized protein</fullName>
    </submittedName>
</protein>
<evidence type="ECO:0000313" key="4">
    <source>
        <dbReference type="EMBL" id="KMM71684.1"/>
    </source>
</evidence>
<feature type="region of interest" description="Disordered" evidence="1">
    <location>
        <begin position="709"/>
        <end position="728"/>
    </location>
</feature>
<dbReference type="Pfam" id="PF19343">
    <property type="entry name" value="HAM1_N"/>
    <property type="match status" value="1"/>
</dbReference>
<feature type="compositionally biased region" description="Basic and acidic residues" evidence="1">
    <location>
        <begin position="239"/>
        <end position="260"/>
    </location>
</feature>
<dbReference type="Proteomes" id="UP000054567">
    <property type="component" value="Unassembled WGS sequence"/>
</dbReference>
<reference evidence="4 5" key="1">
    <citation type="submission" date="2007-06" db="EMBL/GenBank/DDBJ databases">
        <title>The Genome Sequence of Coccidioides posadasii RMSCC_3488.</title>
        <authorList>
            <consortium name="Coccidioides Genome Resources Consortium"/>
            <consortium name="The Broad Institute Genome Sequencing Platform"/>
            <person name="Henn M.R."/>
            <person name="Sykes S."/>
            <person name="Young S."/>
            <person name="Jaffe D."/>
            <person name="Berlin A."/>
            <person name="Alvarez P."/>
            <person name="Butler J."/>
            <person name="Gnerre S."/>
            <person name="Grabherr M."/>
            <person name="Mauceli E."/>
            <person name="Brockman W."/>
            <person name="Kodira C."/>
            <person name="Alvarado L."/>
            <person name="Zeng Q."/>
            <person name="Crawford M."/>
            <person name="Antoine C."/>
            <person name="Devon K."/>
            <person name="Galgiani J."/>
            <person name="Orsborn K."/>
            <person name="Lewis M.L."/>
            <person name="Nusbaum C."/>
            <person name="Galagan J."/>
            <person name="Birren B."/>
        </authorList>
    </citation>
    <scope>NUCLEOTIDE SEQUENCE [LARGE SCALE GENOMIC DNA]</scope>
    <source>
        <strain evidence="4 5">RMSCC 3488</strain>
    </source>
</reference>
<evidence type="ECO:0000259" key="2">
    <source>
        <dbReference type="Pfam" id="PF14613"/>
    </source>
</evidence>
<dbReference type="InterPro" id="IPR027842">
    <property type="entry name" value="HAM1-like_C"/>
</dbReference>
<feature type="region of interest" description="Disordered" evidence="1">
    <location>
        <begin position="801"/>
        <end position="854"/>
    </location>
</feature>
<dbReference type="PANTHER" id="PTHR31138:SF1">
    <property type="entry name" value="PDZ DOMAIN-CONTAINING PROTEIN"/>
    <property type="match status" value="1"/>
</dbReference>
<feature type="compositionally biased region" description="Basic and acidic residues" evidence="1">
    <location>
        <begin position="801"/>
        <end position="810"/>
    </location>
</feature>
<feature type="domain" description="HAM1-like N-terminal" evidence="3">
    <location>
        <begin position="210"/>
        <end position="608"/>
    </location>
</feature>
<feature type="region of interest" description="Disordered" evidence="1">
    <location>
        <begin position="168"/>
        <end position="260"/>
    </location>
</feature>
<evidence type="ECO:0000256" key="1">
    <source>
        <dbReference type="SAM" id="MobiDB-lite"/>
    </source>
</evidence>
<evidence type="ECO:0000259" key="3">
    <source>
        <dbReference type="Pfam" id="PF19343"/>
    </source>
</evidence>
<dbReference type="VEuPathDB" id="FungiDB:CPAG_07987"/>
<dbReference type="InterPro" id="IPR045967">
    <property type="entry name" value="HAM1-like_N"/>
</dbReference>
<feature type="domain" description="HAM1-like C-terminal" evidence="2">
    <location>
        <begin position="621"/>
        <end position="784"/>
    </location>
</feature>
<dbReference type="Gene3D" id="3.15.10.10">
    <property type="entry name" value="Bactericidal permeability-increasing protein, domain 1"/>
    <property type="match status" value="1"/>
</dbReference>
<gene>
    <name evidence="4" type="ORF">CPAG_07987</name>
</gene>
<dbReference type="OrthoDB" id="19394at2759"/>
<dbReference type="EMBL" id="DS268113">
    <property type="protein sequence ID" value="KMM71684.1"/>
    <property type="molecule type" value="Genomic_DNA"/>
</dbReference>
<proteinExistence type="predicted"/>
<accession>A0A0J6FRL5</accession>
<feature type="compositionally biased region" description="Basic and acidic residues" evidence="1">
    <location>
        <begin position="711"/>
        <end position="728"/>
    </location>
</feature>
<organism evidence="4 5">
    <name type="scientific">Coccidioides posadasii RMSCC 3488</name>
    <dbReference type="NCBI Taxonomy" id="454284"/>
    <lineage>
        <taxon>Eukaryota</taxon>
        <taxon>Fungi</taxon>
        <taxon>Dikarya</taxon>
        <taxon>Ascomycota</taxon>
        <taxon>Pezizomycotina</taxon>
        <taxon>Eurotiomycetes</taxon>
        <taxon>Eurotiomycetidae</taxon>
        <taxon>Onygenales</taxon>
        <taxon>Onygenaceae</taxon>
        <taxon>Coccidioides</taxon>
    </lineage>
</organism>
<reference evidence="5" key="2">
    <citation type="journal article" date="2009" name="Genome Res.">
        <title>Comparative genomic analyses of the human fungal pathogens Coccidioides and their relatives.</title>
        <authorList>
            <person name="Sharpton T.J."/>
            <person name="Stajich J.E."/>
            <person name="Rounsley S.D."/>
            <person name="Gardner M.J."/>
            <person name="Wortman J.R."/>
            <person name="Jordar V.S."/>
            <person name="Maiti R."/>
            <person name="Kodira C.D."/>
            <person name="Neafsey D.E."/>
            <person name="Zeng Q."/>
            <person name="Hung C.-Y."/>
            <person name="McMahan C."/>
            <person name="Muszewska A."/>
            <person name="Grynberg M."/>
            <person name="Mandel M.A."/>
            <person name="Kellner E.M."/>
            <person name="Barker B.M."/>
            <person name="Galgiani J.N."/>
            <person name="Orbach M.J."/>
            <person name="Kirkland T.N."/>
            <person name="Cole G.T."/>
            <person name="Henn M.R."/>
            <person name="Birren B.W."/>
            <person name="Taylor J.W."/>
        </authorList>
    </citation>
    <scope>NUCLEOTIDE SEQUENCE [LARGE SCALE GENOMIC DNA]</scope>
    <source>
        <strain evidence="5">RMSCC 3488</strain>
    </source>
</reference>
<name>A0A0J6FRL5_COCPO</name>
<sequence>MPKTNVVNKPLDPEQRERDINRKLQVYGIYSAFKRGKVPSNKQIDIALNSVLQSKPFTSPSTKLSEEGRVVVQDVRNVINSAKNLVLVKNEGNLLQEFIWDAENFQRPQVETPEKPVDREGAKQHGQQVAEGLKTLGTLLVTNGEFRKLLSDATLLLRDIAGDTAQKAANVVRPSEDRLAQIDQPAPEGVWHEKPDMSKEGIKARMKTKTQKDKEARKGAAKEAGPAEQNGTVDGAVTEEAKSRRREATERTKEFLASKMPKERREQTVWRVKKMIVEIQGHSDCMLSYRPLGKKESLLTEGFNIDQHAIETLLSVAETYTGHTKSLSKQGAGTLKGAREESDLQKLETKLRTLLERSANSTSLDDVFEAVNKIYKDADSDPRLREWFKSVNLFTRRCLQEQGFVLQEESNEEWKRLYDEGHYLLRDRYRDDSNRLVGEVKFIGEQFDQDPLNRDFAQSLQRLWTNLGTDMQGRVVFKKHLLKDFANVVVPGIFENLHYIPIPRIEVSDPMIDLIVENLAVETDNLMPNVLEFGSDNYWRWGRKKITNKHDNKVMISATGVQTDLKDVSYYVRKKKGFPRISDVGIMNIYLGGEGFSFKIVGSTSQAEDRQHFIKPEIVDVTIKNFDVKLKKSKHKLLFTMFRPLLFKVMRPAIQKAVEKQIRDSFTKGDAFAYEIYNEAQRTREAARSDPEDKRSMYAHYLAATRKKMAERKEEARKKAEAKPKSETKVNMAFTQHDSIFKGIELPGGISTKATEYRELAEKGERWESPVFGIGSASESSSLPTLAPITRKPHQIVVKTREQEAAERAAAEPATTEPSAPAPQPLTTYPSLSTAAGEATLNGPHTIPGTRAPV</sequence>
<evidence type="ECO:0000313" key="5">
    <source>
        <dbReference type="Proteomes" id="UP000054567"/>
    </source>
</evidence>
<feature type="compositionally biased region" description="Basic and acidic residues" evidence="1">
    <location>
        <begin position="190"/>
        <end position="203"/>
    </location>
</feature>
<dbReference type="AlphaFoldDB" id="A0A0J6FRL5"/>
<dbReference type="Pfam" id="PF14613">
    <property type="entry name" value="HAM1_C"/>
    <property type="match status" value="1"/>
</dbReference>